<sequence>MGVVNNNKGEMYFLDGYGRTGKPFMWKTLSATLHAQHNNSICNIHQGSELPALLKMTRLIFWDEALMAHKFCFEALEKSLRNIMKNNSNDPKVFRGKVVVFGGDFRQIFPIIPRESGLDIVCAIVNASYLWDRKISYNNDGYDSINIPPELLIFVFIDSIVTILASAVEIVHKVSEYILSLIPREQIGHLSFDFIEKLEIVQSQPLQAITSEFLNTLSTSGLASYSIQHKVGCSIMLLRNLYQAKGLCNGTRMIVTRLANHVIKVKLMSTNSIDNLVYIPQMSMSPSQMSYVVIINKSQDQSLACVRLYLPRPVFSHGQLYMEISRVQSKQGLKILIHDKDNNPLQTTTNVVFKEILQSVS</sequence>
<dbReference type="GO" id="GO:0006281">
    <property type="term" value="P:DNA repair"/>
    <property type="evidence" value="ECO:0007669"/>
    <property type="project" value="UniProtKB-KW"/>
</dbReference>
<dbReference type="Gene3D" id="3.40.50.300">
    <property type="entry name" value="P-loop containing nucleotide triphosphate hydrolases"/>
    <property type="match status" value="1"/>
</dbReference>
<dbReference type="STRING" id="3847.A0A0R0HQM3"/>
<protein>
    <recommendedName>
        <fullName evidence="1">ATP-dependent DNA helicase</fullName>
        <ecNumber evidence="1">5.6.2.3</ecNumber>
    </recommendedName>
</protein>
<dbReference type="GO" id="GO:0006310">
    <property type="term" value="P:DNA recombination"/>
    <property type="evidence" value="ECO:0007669"/>
    <property type="project" value="UniProtKB-KW"/>
</dbReference>
<dbReference type="GO" id="GO:0016787">
    <property type="term" value="F:hydrolase activity"/>
    <property type="evidence" value="ECO:0007669"/>
    <property type="project" value="UniProtKB-KW"/>
</dbReference>
<organism evidence="4">
    <name type="scientific">Glycine max</name>
    <name type="common">Soybean</name>
    <name type="synonym">Glycine hispida</name>
    <dbReference type="NCBI Taxonomy" id="3847"/>
    <lineage>
        <taxon>Eukaryota</taxon>
        <taxon>Viridiplantae</taxon>
        <taxon>Streptophyta</taxon>
        <taxon>Embryophyta</taxon>
        <taxon>Tracheophyta</taxon>
        <taxon>Spermatophyta</taxon>
        <taxon>Magnoliopsida</taxon>
        <taxon>eudicotyledons</taxon>
        <taxon>Gunneridae</taxon>
        <taxon>Pentapetalae</taxon>
        <taxon>rosids</taxon>
        <taxon>fabids</taxon>
        <taxon>Fabales</taxon>
        <taxon>Fabaceae</taxon>
        <taxon>Papilionoideae</taxon>
        <taxon>50 kb inversion clade</taxon>
        <taxon>NPAAA clade</taxon>
        <taxon>indigoferoid/millettioid clade</taxon>
        <taxon>Phaseoleae</taxon>
        <taxon>Glycine</taxon>
        <taxon>Glycine subgen. Soja</taxon>
    </lineage>
</organism>
<comment type="similarity">
    <text evidence="1">Belongs to the helicase family.</text>
</comment>
<dbReference type="EnsemblPlants" id="KRH32832">
    <property type="protein sequence ID" value="KRH32832"/>
    <property type="gene ID" value="GLYMA_10G079600"/>
</dbReference>
<keyword evidence="1" id="KW-0067">ATP-binding</keyword>
<keyword evidence="1" id="KW-0378">Hydrolase</keyword>
<dbReference type="EMBL" id="CM000843">
    <property type="protein sequence ID" value="KRH32832.1"/>
    <property type="molecule type" value="Genomic_DNA"/>
</dbReference>
<dbReference type="InterPro" id="IPR010285">
    <property type="entry name" value="DNA_helicase_pif1-like_DEAD"/>
</dbReference>
<reference evidence="4 5" key="1">
    <citation type="journal article" date="2010" name="Nature">
        <title>Genome sequence of the palaeopolyploid soybean.</title>
        <authorList>
            <person name="Schmutz J."/>
            <person name="Cannon S.B."/>
            <person name="Schlueter J."/>
            <person name="Ma J."/>
            <person name="Mitros T."/>
            <person name="Nelson W."/>
            <person name="Hyten D.L."/>
            <person name="Song Q."/>
            <person name="Thelen J.J."/>
            <person name="Cheng J."/>
            <person name="Xu D."/>
            <person name="Hellsten U."/>
            <person name="May G.D."/>
            <person name="Yu Y."/>
            <person name="Sakurai T."/>
            <person name="Umezawa T."/>
            <person name="Bhattacharyya M.K."/>
            <person name="Sandhu D."/>
            <person name="Valliyodan B."/>
            <person name="Lindquist E."/>
            <person name="Peto M."/>
            <person name="Grant D."/>
            <person name="Shu S."/>
            <person name="Goodstein D."/>
            <person name="Barry K."/>
            <person name="Futrell-Griggs M."/>
            <person name="Abernathy B."/>
            <person name="Du J."/>
            <person name="Tian Z."/>
            <person name="Zhu L."/>
            <person name="Gill N."/>
            <person name="Joshi T."/>
            <person name="Libault M."/>
            <person name="Sethuraman A."/>
            <person name="Zhang X.-C."/>
            <person name="Shinozaki K."/>
            <person name="Nguyen H.T."/>
            <person name="Wing R.A."/>
            <person name="Cregan P."/>
            <person name="Specht J."/>
            <person name="Grimwood J."/>
            <person name="Rokhsar D."/>
            <person name="Stacey G."/>
            <person name="Shoemaker R.C."/>
            <person name="Jackson S.A."/>
        </authorList>
    </citation>
    <scope>NUCLEOTIDE SEQUENCE</scope>
    <source>
        <strain evidence="5">cv. Williams 82</strain>
        <tissue evidence="4">Callus</tissue>
    </source>
</reference>
<dbReference type="AlphaFoldDB" id="A0A0R0HQM3"/>
<accession>A0A0R0HQM3</accession>
<keyword evidence="1" id="KW-0547">Nucleotide-binding</keyword>
<dbReference type="InterPro" id="IPR027417">
    <property type="entry name" value="P-loop_NTPase"/>
</dbReference>
<feature type="domain" description="DNA helicase Pif1-like 2B" evidence="3">
    <location>
        <begin position="212"/>
        <end position="258"/>
    </location>
</feature>
<comment type="cofactor">
    <cofactor evidence="1">
        <name>Mg(2+)</name>
        <dbReference type="ChEBI" id="CHEBI:18420"/>
    </cofactor>
</comment>
<name>A0A0R0HQM3_SOYBN</name>
<dbReference type="SUPFAM" id="SSF52540">
    <property type="entry name" value="P-loop containing nucleoside triphosphate hydrolases"/>
    <property type="match status" value="1"/>
</dbReference>
<reference evidence="4" key="3">
    <citation type="submission" date="2018-07" db="EMBL/GenBank/DDBJ databases">
        <title>WGS assembly of Glycine max.</title>
        <authorList>
            <person name="Schmutz J."/>
            <person name="Cannon S."/>
            <person name="Schlueter J."/>
            <person name="Ma J."/>
            <person name="Mitros T."/>
            <person name="Nelson W."/>
            <person name="Hyten D."/>
            <person name="Song Q."/>
            <person name="Thelen J."/>
            <person name="Cheng J."/>
            <person name="Xu D."/>
            <person name="Hellsten U."/>
            <person name="May G."/>
            <person name="Yu Y."/>
            <person name="Sakurai T."/>
            <person name="Umezawa T."/>
            <person name="Bhattacharyya M."/>
            <person name="Sandhu D."/>
            <person name="Valliyodan B."/>
            <person name="Lindquist E."/>
            <person name="Peto M."/>
            <person name="Grant D."/>
            <person name="Shu S."/>
            <person name="Goodstein D."/>
            <person name="Barry K."/>
            <person name="Futrell-Griggs M."/>
            <person name="Abernathy B."/>
            <person name="Du J."/>
            <person name="Tian Z."/>
            <person name="Zhu L."/>
            <person name="Gill N."/>
            <person name="Joshi T."/>
            <person name="Libault M."/>
            <person name="Sethuraman A."/>
            <person name="Zhang X."/>
            <person name="Shinozaki K."/>
            <person name="Nguyen H."/>
            <person name="Wing R."/>
            <person name="Cregan P."/>
            <person name="Specht J."/>
            <person name="Grimwood J."/>
            <person name="Rokhsar D."/>
            <person name="Stacey G."/>
            <person name="Shoemaker R."/>
            <person name="Jackson S."/>
        </authorList>
    </citation>
    <scope>NUCLEOTIDE SEQUENCE</scope>
    <source>
        <tissue evidence="4">Callus</tissue>
    </source>
</reference>
<gene>
    <name evidence="4" type="ORF">GLYMA_10G079600</name>
</gene>
<reference evidence="5" key="2">
    <citation type="submission" date="2018-02" db="UniProtKB">
        <authorList>
            <consortium name="EnsemblPlants"/>
        </authorList>
    </citation>
    <scope>IDENTIFICATION</scope>
    <source>
        <strain evidence="5">Williams 82</strain>
    </source>
</reference>
<evidence type="ECO:0000313" key="5">
    <source>
        <dbReference type="EnsemblPlants" id="KRH32832"/>
    </source>
</evidence>
<dbReference type="SMR" id="A0A0R0HQM3"/>
<comment type="catalytic activity">
    <reaction evidence="1">
        <text>ATP + H2O = ADP + phosphate + H(+)</text>
        <dbReference type="Rhea" id="RHEA:13065"/>
        <dbReference type="ChEBI" id="CHEBI:15377"/>
        <dbReference type="ChEBI" id="CHEBI:15378"/>
        <dbReference type="ChEBI" id="CHEBI:30616"/>
        <dbReference type="ChEBI" id="CHEBI:43474"/>
        <dbReference type="ChEBI" id="CHEBI:456216"/>
        <dbReference type="EC" id="5.6.2.3"/>
    </reaction>
</comment>
<dbReference type="EC" id="5.6.2.3" evidence="1"/>
<evidence type="ECO:0000313" key="4">
    <source>
        <dbReference type="EMBL" id="KRH32832.1"/>
    </source>
</evidence>
<keyword evidence="1" id="KW-0234">DNA repair</keyword>
<dbReference type="InParanoid" id="A0A0R0HQM3"/>
<proteinExistence type="inferred from homology"/>
<evidence type="ECO:0000259" key="3">
    <source>
        <dbReference type="Pfam" id="PF21530"/>
    </source>
</evidence>
<evidence type="ECO:0000259" key="2">
    <source>
        <dbReference type="Pfam" id="PF05970"/>
    </source>
</evidence>
<keyword evidence="1" id="KW-0227">DNA damage</keyword>
<keyword evidence="1" id="KW-0347">Helicase</keyword>
<dbReference type="InterPro" id="IPR049163">
    <property type="entry name" value="Pif1-like_2B_dom"/>
</dbReference>
<dbReference type="PANTHER" id="PTHR10492">
    <property type="match status" value="1"/>
</dbReference>
<dbReference type="Pfam" id="PF21530">
    <property type="entry name" value="Pif1_2B_dom"/>
    <property type="match status" value="1"/>
</dbReference>
<keyword evidence="6" id="KW-1185">Reference proteome</keyword>
<evidence type="ECO:0000256" key="1">
    <source>
        <dbReference type="RuleBase" id="RU363044"/>
    </source>
</evidence>
<dbReference type="Gramene" id="KRH32832">
    <property type="protein sequence ID" value="KRH32832"/>
    <property type="gene ID" value="GLYMA_10G079600"/>
</dbReference>
<dbReference type="GO" id="GO:0000723">
    <property type="term" value="P:telomere maintenance"/>
    <property type="evidence" value="ECO:0007669"/>
    <property type="project" value="InterPro"/>
</dbReference>
<dbReference type="Proteomes" id="UP000008827">
    <property type="component" value="Chromosome 10"/>
</dbReference>
<dbReference type="PANTHER" id="PTHR10492:SF78">
    <property type="entry name" value="ATP-DEPENDENT DNA HELICASE"/>
    <property type="match status" value="1"/>
</dbReference>
<evidence type="ECO:0000313" key="6">
    <source>
        <dbReference type="Proteomes" id="UP000008827"/>
    </source>
</evidence>
<feature type="domain" description="DNA helicase Pif1-like DEAD-box helicase" evidence="2">
    <location>
        <begin position="37"/>
        <end position="133"/>
    </location>
</feature>
<dbReference type="GO" id="GO:0043139">
    <property type="term" value="F:5'-3' DNA helicase activity"/>
    <property type="evidence" value="ECO:0007669"/>
    <property type="project" value="UniProtKB-EC"/>
</dbReference>
<dbReference type="Pfam" id="PF05970">
    <property type="entry name" value="PIF1"/>
    <property type="match status" value="1"/>
</dbReference>
<dbReference type="GO" id="GO:0005524">
    <property type="term" value="F:ATP binding"/>
    <property type="evidence" value="ECO:0007669"/>
    <property type="project" value="UniProtKB-KW"/>
</dbReference>
<keyword evidence="1" id="KW-0233">DNA recombination</keyword>